<dbReference type="PANTHER" id="PTHR38464">
    <property type="entry name" value="L-ARABINOSE ISOMERASE"/>
    <property type="match status" value="1"/>
</dbReference>
<evidence type="ECO:0000256" key="5">
    <source>
        <dbReference type="ARBA" id="ARBA00023277"/>
    </source>
</evidence>
<keyword evidence="2" id="KW-0054">Arabinose catabolism</keyword>
<evidence type="ECO:0008006" key="9">
    <source>
        <dbReference type="Google" id="ProtNLM"/>
    </source>
</evidence>
<evidence type="ECO:0000259" key="7">
    <source>
        <dbReference type="Pfam" id="PF24856"/>
    </source>
</evidence>
<gene>
    <name evidence="8" type="ORF">LCGC14_0204790</name>
</gene>
<proteinExistence type="predicted"/>
<dbReference type="AlphaFoldDB" id="A0A0F9X1Q2"/>
<comment type="caution">
    <text evidence="8">The sequence shown here is derived from an EMBL/GenBank/DDBJ whole genome shotgun (WGS) entry which is preliminary data.</text>
</comment>
<dbReference type="Gene3D" id="3.40.50.10940">
    <property type="match status" value="1"/>
</dbReference>
<keyword evidence="5" id="KW-0119">Carbohydrate metabolism</keyword>
<feature type="domain" description="L-arabinose isomerase C-terminal" evidence="6">
    <location>
        <begin position="323"/>
        <end position="463"/>
    </location>
</feature>
<dbReference type="GO" id="GO:0005829">
    <property type="term" value="C:cytosol"/>
    <property type="evidence" value="ECO:0007669"/>
    <property type="project" value="TreeGrafter"/>
</dbReference>
<dbReference type="InterPro" id="IPR004216">
    <property type="entry name" value="Fuc/Ara_isomerase_C"/>
</dbReference>
<dbReference type="InterPro" id="IPR003762">
    <property type="entry name" value="Lara_isomerase"/>
</dbReference>
<evidence type="ECO:0000256" key="3">
    <source>
        <dbReference type="ARBA" id="ARBA00023211"/>
    </source>
</evidence>
<feature type="domain" description="L-arabinose isomerase central" evidence="7">
    <location>
        <begin position="199"/>
        <end position="311"/>
    </location>
</feature>
<keyword evidence="4" id="KW-0413">Isomerase</keyword>
<dbReference type="Pfam" id="PF11762">
    <property type="entry name" value="Arabinose_Iso_C"/>
    <property type="match status" value="1"/>
</dbReference>
<dbReference type="InterPro" id="IPR009015">
    <property type="entry name" value="Fucose_isomerase_N/cen_sf"/>
</dbReference>
<reference evidence="8" key="1">
    <citation type="journal article" date="2015" name="Nature">
        <title>Complex archaea that bridge the gap between prokaryotes and eukaryotes.</title>
        <authorList>
            <person name="Spang A."/>
            <person name="Saw J.H."/>
            <person name="Jorgensen S.L."/>
            <person name="Zaremba-Niedzwiedzka K."/>
            <person name="Martijn J."/>
            <person name="Lind A.E."/>
            <person name="van Eijk R."/>
            <person name="Schleper C."/>
            <person name="Guy L."/>
            <person name="Ettema T.J."/>
        </authorList>
    </citation>
    <scope>NUCLEOTIDE SEQUENCE</scope>
</reference>
<dbReference type="InterPro" id="IPR038583">
    <property type="entry name" value="AraA_N_sf"/>
</dbReference>
<evidence type="ECO:0000256" key="1">
    <source>
        <dbReference type="ARBA" id="ARBA00022723"/>
    </source>
</evidence>
<dbReference type="GO" id="GO:0008733">
    <property type="term" value="F:L-arabinose isomerase activity"/>
    <property type="evidence" value="ECO:0007669"/>
    <property type="project" value="InterPro"/>
</dbReference>
<protein>
    <recommendedName>
        <fullName evidence="9">L-arabinose isomerase C-terminal domain-containing protein</fullName>
    </recommendedName>
</protein>
<organism evidence="8">
    <name type="scientific">marine sediment metagenome</name>
    <dbReference type="NCBI Taxonomy" id="412755"/>
    <lineage>
        <taxon>unclassified sequences</taxon>
        <taxon>metagenomes</taxon>
        <taxon>ecological metagenomes</taxon>
    </lineage>
</organism>
<accession>A0A0F9X1Q2</accession>
<evidence type="ECO:0000256" key="4">
    <source>
        <dbReference type="ARBA" id="ARBA00023235"/>
    </source>
</evidence>
<dbReference type="InterPro" id="IPR055390">
    <property type="entry name" value="AraA_central"/>
</dbReference>
<dbReference type="GO" id="GO:0046872">
    <property type="term" value="F:metal ion binding"/>
    <property type="evidence" value="ECO:0007669"/>
    <property type="project" value="UniProtKB-KW"/>
</dbReference>
<dbReference type="SUPFAM" id="SSF50443">
    <property type="entry name" value="FucI/AraA C-terminal domain-like"/>
    <property type="match status" value="1"/>
</dbReference>
<dbReference type="PIRSF" id="PIRSF001478">
    <property type="entry name" value="L-ara_isomerase"/>
    <property type="match status" value="1"/>
</dbReference>
<name>A0A0F9X1Q2_9ZZZZ</name>
<dbReference type="GO" id="GO:0019569">
    <property type="term" value="P:L-arabinose catabolic process to D-xylulose 5-phosphate"/>
    <property type="evidence" value="ECO:0007669"/>
    <property type="project" value="TreeGrafter"/>
</dbReference>
<dbReference type="PANTHER" id="PTHR38464:SF1">
    <property type="entry name" value="L-ARABINOSE ISOMERASE"/>
    <property type="match status" value="1"/>
</dbReference>
<dbReference type="Pfam" id="PF24856">
    <property type="entry name" value="AraA_central"/>
    <property type="match status" value="1"/>
</dbReference>
<evidence type="ECO:0000259" key="6">
    <source>
        <dbReference type="Pfam" id="PF11762"/>
    </source>
</evidence>
<sequence length="469" mass="50806">MTNHNPVRPRIGVLALTLELYETLVPELRLQRETWFREQALPALAPVGEVVFDKAVFRREDIDAQVAALESQGVDALLVVLLTYSPSQLALPALIRTHLPIIVWNTQELPAVDDAFTTAAMIDNHGVHGTQDLCNVLGRAGVAFEYVTSHVSDDGAVDSLGDFFAAAAAVRRLRSMRIGLLGYPFPGMGDFALDTTHMAATLGCQWQHLTVEDYILRCSAAADGDAADLVATYRQTYDVAADVTDDDLALTARTELALRGMVADNGLDALTYQFMAFGDDERTPTVPFVAMSRLLADGIGFGGEGDIIAAAGTTFLNTLHPPASFTEAFTIDFAGNSLFMSHMGEANVAMARTDRKVPLIARKMQITRTQGRQLELITCFQPGPATFCALTLGAESRWRLIVSAMTIADFGPLEMEVPHFKLTPAGDVRDFLTAYAKAGGPHHNAVCFGDARSRLKIAADLLGADYREI</sequence>
<keyword evidence="1" id="KW-0479">Metal-binding</keyword>
<dbReference type="SUPFAM" id="SSF53743">
    <property type="entry name" value="FucI/AraA N-terminal and middle domains"/>
    <property type="match status" value="1"/>
</dbReference>
<evidence type="ECO:0000313" key="8">
    <source>
        <dbReference type="EMBL" id="KKN92736.1"/>
    </source>
</evidence>
<keyword evidence="3" id="KW-0464">Manganese</keyword>
<dbReference type="EMBL" id="LAZR01000092">
    <property type="protein sequence ID" value="KKN92736.1"/>
    <property type="molecule type" value="Genomic_DNA"/>
</dbReference>
<evidence type="ECO:0000256" key="2">
    <source>
        <dbReference type="ARBA" id="ARBA00022935"/>
    </source>
</evidence>
<dbReference type="InterPro" id="IPR024664">
    <property type="entry name" value="Ara_Isoase_C"/>
</dbReference>